<evidence type="ECO:0000313" key="9">
    <source>
        <dbReference type="EMBL" id="KAG0021113.1"/>
    </source>
</evidence>
<keyword evidence="3 6" id="KW-0863">Zinc-finger</keyword>
<reference evidence="9" key="1">
    <citation type="journal article" date="2020" name="Fungal Divers.">
        <title>Resolving the Mortierellaceae phylogeny through synthesis of multi-gene phylogenetics and phylogenomics.</title>
        <authorList>
            <person name="Vandepol N."/>
            <person name="Liber J."/>
            <person name="Desiro A."/>
            <person name="Na H."/>
            <person name="Kennedy M."/>
            <person name="Barry K."/>
            <person name="Grigoriev I.V."/>
            <person name="Miller A.N."/>
            <person name="O'Donnell K."/>
            <person name="Stajich J.E."/>
            <person name="Bonito G."/>
        </authorList>
    </citation>
    <scope>NUCLEOTIDE SEQUENCE</scope>
    <source>
        <strain evidence="9">NRRL 2769</strain>
    </source>
</reference>
<feature type="compositionally biased region" description="Low complexity" evidence="7">
    <location>
        <begin position="381"/>
        <end position="390"/>
    </location>
</feature>
<dbReference type="PROSITE" id="PS50103">
    <property type="entry name" value="ZF_C3H1"/>
    <property type="match status" value="1"/>
</dbReference>
<dbReference type="PANTHER" id="PTHR46527">
    <property type="entry name" value="NUCLEOPORIN-LIKE PROTEIN 2"/>
    <property type="match status" value="1"/>
</dbReference>
<feature type="compositionally biased region" description="Low complexity" evidence="7">
    <location>
        <begin position="80"/>
        <end position="89"/>
    </location>
</feature>
<evidence type="ECO:0000313" key="10">
    <source>
        <dbReference type="Proteomes" id="UP000703661"/>
    </source>
</evidence>
<comment type="subcellular location">
    <subcellularLocation>
        <location evidence="1">Nucleus</location>
    </subcellularLocation>
</comment>
<dbReference type="Pfam" id="PF18044">
    <property type="entry name" value="zf-CCCH_4"/>
    <property type="match status" value="1"/>
</dbReference>
<dbReference type="SUPFAM" id="SSF90229">
    <property type="entry name" value="CCCH zinc finger"/>
    <property type="match status" value="1"/>
</dbReference>
<dbReference type="PANTHER" id="PTHR46527:SF1">
    <property type="entry name" value="NUCLEOPORIN NUP42"/>
    <property type="match status" value="1"/>
</dbReference>
<dbReference type="OrthoDB" id="20729at2759"/>
<evidence type="ECO:0000256" key="7">
    <source>
        <dbReference type="SAM" id="MobiDB-lite"/>
    </source>
</evidence>
<gene>
    <name evidence="9" type="ORF">BGZ80_002995</name>
</gene>
<dbReference type="Proteomes" id="UP000703661">
    <property type="component" value="Unassembled WGS sequence"/>
</dbReference>
<dbReference type="InterPro" id="IPR041367">
    <property type="entry name" value="Znf-CCCH_4"/>
</dbReference>
<organism evidence="9 10">
    <name type="scientific">Entomortierella chlamydospora</name>
    <dbReference type="NCBI Taxonomy" id="101097"/>
    <lineage>
        <taxon>Eukaryota</taxon>
        <taxon>Fungi</taxon>
        <taxon>Fungi incertae sedis</taxon>
        <taxon>Mucoromycota</taxon>
        <taxon>Mortierellomycotina</taxon>
        <taxon>Mortierellomycetes</taxon>
        <taxon>Mortierellales</taxon>
        <taxon>Mortierellaceae</taxon>
        <taxon>Entomortierella</taxon>
    </lineage>
</organism>
<keyword evidence="2 6" id="KW-0479">Metal-binding</keyword>
<sequence>MSGQVCQYFLQGRCKYGDRCRHIHQTGQRFGSGGGFGGGGGGGFSSNNSFSALNGNNGGGFGGSGGGGGSGFGQRGFGFAGNNNNNNSNIKGNQPPNSGPGAKKLAFDGNTILNDITQDRPLHELSSYGPGKEEPNLISGKDMQPEELRLMFYETQNPALPQITGDYSGLMAAATAAGAGPAGMQNAFMQKLQQLNAAMNQEIQNISKDPQGAYQYFMNNIRPSGGAASATSGPGNNAFGTGGSGFGQTAFGQPAVFGQPSAFGQTSTLGAAQSAFGIGGNTNNSFASGANNSAFANANNTNPFGGAGASNPSPFGTGGNVFSNTTTAQQTSASAFGSGGGFAQPSAFSQPSAFANNTASTGATAPNNSSVFPGSGFLGGAQQQQPAQTAFGIGGGNAFSNPPAPMGQTGLSGGNAFSTTNSTVSAGTLKMVQAKGIKSSVKGEPLTEEEIVAYRAPVFELKCIPEQEPPMELR</sequence>
<name>A0A9P6T2Y8_9FUNG</name>
<evidence type="ECO:0000256" key="3">
    <source>
        <dbReference type="ARBA" id="ARBA00022771"/>
    </source>
</evidence>
<feature type="region of interest" description="Disordered" evidence="7">
    <location>
        <begin position="305"/>
        <end position="325"/>
    </location>
</feature>
<keyword evidence="4 6" id="KW-0862">Zinc</keyword>
<dbReference type="AlphaFoldDB" id="A0A9P6T2Y8"/>
<feature type="domain" description="C3H1-type" evidence="8">
    <location>
        <begin position="1"/>
        <end position="27"/>
    </location>
</feature>
<feature type="zinc finger region" description="C3H1-type" evidence="6">
    <location>
        <begin position="1"/>
        <end position="27"/>
    </location>
</feature>
<feature type="region of interest" description="Disordered" evidence="7">
    <location>
        <begin position="72"/>
        <end position="139"/>
    </location>
</feature>
<feature type="region of interest" description="Disordered" evidence="7">
    <location>
        <begin position="374"/>
        <end position="415"/>
    </location>
</feature>
<dbReference type="InterPro" id="IPR036855">
    <property type="entry name" value="Znf_CCCH_sf"/>
</dbReference>
<evidence type="ECO:0000256" key="5">
    <source>
        <dbReference type="ARBA" id="ARBA00023242"/>
    </source>
</evidence>
<proteinExistence type="predicted"/>
<dbReference type="Gene3D" id="4.10.1000.10">
    <property type="entry name" value="Zinc finger, CCCH-type"/>
    <property type="match status" value="1"/>
</dbReference>
<dbReference type="GO" id="GO:0008270">
    <property type="term" value="F:zinc ion binding"/>
    <property type="evidence" value="ECO:0007669"/>
    <property type="project" value="UniProtKB-KW"/>
</dbReference>
<feature type="compositionally biased region" description="Low complexity" evidence="7">
    <location>
        <begin position="225"/>
        <end position="238"/>
    </location>
</feature>
<dbReference type="GO" id="GO:0005634">
    <property type="term" value="C:nucleus"/>
    <property type="evidence" value="ECO:0007669"/>
    <property type="project" value="UniProtKB-SubCell"/>
</dbReference>
<evidence type="ECO:0000256" key="2">
    <source>
        <dbReference type="ARBA" id="ARBA00022723"/>
    </source>
</evidence>
<evidence type="ECO:0000256" key="4">
    <source>
        <dbReference type="ARBA" id="ARBA00022833"/>
    </source>
</evidence>
<accession>A0A9P6T2Y8</accession>
<keyword evidence="10" id="KW-1185">Reference proteome</keyword>
<feature type="region of interest" description="Disordered" evidence="7">
    <location>
        <begin position="225"/>
        <end position="245"/>
    </location>
</feature>
<evidence type="ECO:0000256" key="6">
    <source>
        <dbReference type="PROSITE-ProRule" id="PRU00723"/>
    </source>
</evidence>
<evidence type="ECO:0000259" key="8">
    <source>
        <dbReference type="PROSITE" id="PS50103"/>
    </source>
</evidence>
<dbReference type="SMART" id="SM00356">
    <property type="entry name" value="ZnF_C3H1"/>
    <property type="match status" value="1"/>
</dbReference>
<dbReference type="InterPro" id="IPR051767">
    <property type="entry name" value="Nucleoporin_NUP42"/>
</dbReference>
<dbReference type="InterPro" id="IPR000571">
    <property type="entry name" value="Znf_CCCH"/>
</dbReference>
<protein>
    <recommendedName>
        <fullName evidence="8">C3H1-type domain-containing protein</fullName>
    </recommendedName>
</protein>
<dbReference type="EMBL" id="JAAAID010000177">
    <property type="protein sequence ID" value="KAG0021113.1"/>
    <property type="molecule type" value="Genomic_DNA"/>
</dbReference>
<comment type="caution">
    <text evidence="9">The sequence shown here is derived from an EMBL/GenBank/DDBJ whole genome shotgun (WGS) entry which is preliminary data.</text>
</comment>
<keyword evidence="5" id="KW-0539">Nucleus</keyword>
<evidence type="ECO:0000256" key="1">
    <source>
        <dbReference type="ARBA" id="ARBA00004123"/>
    </source>
</evidence>